<dbReference type="AlphaFoldDB" id="A0A9X6RNY8"/>
<protein>
    <recommendedName>
        <fullName evidence="5">Ubiquitin-like protease family profile domain-containing protein</fullName>
    </recommendedName>
</protein>
<gene>
    <name evidence="3" type="ORF">BV898_19454</name>
</gene>
<organism evidence="3 4">
    <name type="scientific">Hypsibius exemplaris</name>
    <name type="common">Freshwater tardigrade</name>
    <dbReference type="NCBI Taxonomy" id="2072580"/>
    <lineage>
        <taxon>Eukaryota</taxon>
        <taxon>Metazoa</taxon>
        <taxon>Ecdysozoa</taxon>
        <taxon>Tardigrada</taxon>
        <taxon>Eutardigrada</taxon>
        <taxon>Parachela</taxon>
        <taxon>Hypsibioidea</taxon>
        <taxon>Hypsibiidae</taxon>
        <taxon>Hypsibius</taxon>
    </lineage>
</organism>
<keyword evidence="2" id="KW-0732">Signal</keyword>
<feature type="compositionally biased region" description="Low complexity" evidence="1">
    <location>
        <begin position="247"/>
        <end position="257"/>
    </location>
</feature>
<comment type="caution">
    <text evidence="3">The sequence shown here is derived from an EMBL/GenBank/DDBJ whole genome shotgun (WGS) entry which is preliminary data.</text>
</comment>
<feature type="chain" id="PRO_5040842309" description="Ubiquitin-like protease family profile domain-containing protein" evidence="2">
    <location>
        <begin position="27"/>
        <end position="529"/>
    </location>
</feature>
<name>A0A9X6RNY8_HYPEX</name>
<keyword evidence="4" id="KW-1185">Reference proteome</keyword>
<feature type="signal peptide" evidence="2">
    <location>
        <begin position="1"/>
        <end position="26"/>
    </location>
</feature>
<evidence type="ECO:0000256" key="1">
    <source>
        <dbReference type="SAM" id="MobiDB-lite"/>
    </source>
</evidence>
<sequence length="529" mass="58334">MPDSFWRHRFPSNVFVFVLKTNYTMAQMVVLSAQDGSVEDSADSRCSAESSHPDQPSDESTNSSAMSPTIAMKAPSSHPSSFPRAVTIQGTGMRTAPIPERQPRSTQNIGKRSAVSPRSPSRKKLLPSFPGPLVRPQFTATRNYAEQPVVLHFGLPHAISGGRFQASSVLITDSTAAPLPANRDAGSFPLSQFQLKNSAQVSMVSDFNERWLNSFPCQVQGLSDAQNCSLSHPNSGELSQDLRTRRSPMSPSTVSSSEKLAEELADASCVVEPAPEGTRQYRLVKRVCNRNAIYQCEMQGLSCPGEFLDTRVLSAICTLARNAIESQPKYSNYHGMLDSYWVARCNPRYKVCEAVRDAVRAGKTVVQPCFDGWNHFVTVVSHGRDGHVVRLLDSMDGLPTPNLLLQIWALFNVDNRPMRVELPRCLQQATGPNNCLVYAAAFALDTLDGLALTDANYGPEGEFRSWIKRMLDDEKLLPTPRKETGRGQKLTEKEVDSLIITAEQAEKIRFDLNILVAVIEETADGLPFL</sequence>
<feature type="region of interest" description="Disordered" evidence="1">
    <location>
        <begin position="40"/>
        <end position="130"/>
    </location>
</feature>
<proteinExistence type="predicted"/>
<evidence type="ECO:0000256" key="2">
    <source>
        <dbReference type="SAM" id="SignalP"/>
    </source>
</evidence>
<feature type="compositionally biased region" description="Polar residues" evidence="1">
    <location>
        <begin position="47"/>
        <end position="67"/>
    </location>
</feature>
<dbReference type="EMBL" id="MTYJ01000525">
    <property type="protein sequence ID" value="OWA55069.1"/>
    <property type="molecule type" value="Genomic_DNA"/>
</dbReference>
<dbReference type="Proteomes" id="UP000192578">
    <property type="component" value="Unassembled WGS sequence"/>
</dbReference>
<evidence type="ECO:0000313" key="4">
    <source>
        <dbReference type="Proteomes" id="UP000192578"/>
    </source>
</evidence>
<feature type="region of interest" description="Disordered" evidence="1">
    <location>
        <begin position="230"/>
        <end position="257"/>
    </location>
</feature>
<evidence type="ECO:0008006" key="5">
    <source>
        <dbReference type="Google" id="ProtNLM"/>
    </source>
</evidence>
<accession>A0A9X6RNY8</accession>
<evidence type="ECO:0000313" key="3">
    <source>
        <dbReference type="EMBL" id="OWA55069.1"/>
    </source>
</evidence>
<reference evidence="4" key="1">
    <citation type="submission" date="2017-01" db="EMBL/GenBank/DDBJ databases">
        <title>Comparative genomics of anhydrobiosis in the tardigrade Hypsibius dujardini.</title>
        <authorList>
            <person name="Yoshida Y."/>
            <person name="Koutsovoulos G."/>
            <person name="Laetsch D."/>
            <person name="Stevens L."/>
            <person name="Kumar S."/>
            <person name="Horikawa D."/>
            <person name="Ishino K."/>
            <person name="Komine S."/>
            <person name="Tomita M."/>
            <person name="Blaxter M."/>
            <person name="Arakawa K."/>
        </authorList>
    </citation>
    <scope>NUCLEOTIDE SEQUENCE [LARGE SCALE GENOMIC DNA]</scope>
    <source>
        <strain evidence="4">Z151</strain>
    </source>
</reference>